<gene>
    <name evidence="2" type="ORF">SERLADRAFT_468902</name>
</gene>
<dbReference type="AlphaFoldDB" id="F8NVY9"/>
<organism>
    <name type="scientific">Serpula lacrymans var. lacrymans (strain S7.9)</name>
    <name type="common">Dry rot fungus</name>
    <dbReference type="NCBI Taxonomy" id="578457"/>
    <lineage>
        <taxon>Eukaryota</taxon>
        <taxon>Fungi</taxon>
        <taxon>Dikarya</taxon>
        <taxon>Basidiomycota</taxon>
        <taxon>Agaricomycotina</taxon>
        <taxon>Agaricomycetes</taxon>
        <taxon>Agaricomycetidae</taxon>
        <taxon>Boletales</taxon>
        <taxon>Coniophorineae</taxon>
        <taxon>Serpulaceae</taxon>
        <taxon>Serpula</taxon>
    </lineage>
</organism>
<reference evidence="2" key="1">
    <citation type="submission" date="2011-04" db="EMBL/GenBank/DDBJ databases">
        <title>Evolution of plant cell wall degrading machinery underlies the functional diversity of forest fungi.</title>
        <authorList>
            <consortium name="US DOE Joint Genome Institute (JGI-PGF)"/>
            <person name="Eastwood D.C."/>
            <person name="Floudas D."/>
            <person name="Binder M."/>
            <person name="Majcherczyk A."/>
            <person name="Schneider P."/>
            <person name="Aerts A."/>
            <person name="Asiegbu F.O."/>
            <person name="Baker S.E."/>
            <person name="Barry K."/>
            <person name="Bendiksby M."/>
            <person name="Blumentritt M."/>
            <person name="Coutinho P.M."/>
            <person name="Cullen D."/>
            <person name="Cullen D."/>
            <person name="Gathman A."/>
            <person name="Goodell B."/>
            <person name="Henrissat B."/>
            <person name="Ihrmark K."/>
            <person name="Kauserud H."/>
            <person name="Kohler A."/>
            <person name="LaButti K."/>
            <person name="Lapidus A."/>
            <person name="Lavin J.L."/>
            <person name="Lee Y.-H."/>
            <person name="Lindquist E."/>
            <person name="Lilly W."/>
            <person name="Lucas S."/>
            <person name="Morin E."/>
            <person name="Murat C."/>
            <person name="Oguiza J.A."/>
            <person name="Park J."/>
            <person name="Pisabarro A.G."/>
            <person name="Riley R."/>
            <person name="Rosling A."/>
            <person name="Salamov A."/>
            <person name="Schmidt O."/>
            <person name="Schmutz J."/>
            <person name="Skrede I."/>
            <person name="Stenlid J."/>
            <person name="Wiebenga A."/>
            <person name="Xie X."/>
            <person name="Kues U."/>
            <person name="Hibbett D.S."/>
            <person name="Hoffmeister D."/>
            <person name="Hogberg N."/>
            <person name="Martin F."/>
            <person name="Grigoriev I.V."/>
            <person name="Watkinson S.C."/>
        </authorList>
    </citation>
    <scope>NUCLEOTIDE SEQUENCE</scope>
    <source>
        <strain evidence="2">S7.9</strain>
    </source>
</reference>
<accession>F8NVY9</accession>
<evidence type="ECO:0000256" key="1">
    <source>
        <dbReference type="SAM" id="MobiDB-lite"/>
    </source>
</evidence>
<name>F8NVY9_SERL9</name>
<dbReference type="EMBL" id="GL945434">
    <property type="protein sequence ID" value="EGO24923.1"/>
    <property type="molecule type" value="Genomic_DNA"/>
</dbReference>
<dbReference type="HOGENOM" id="CLU_3070149_0_0_1"/>
<dbReference type="RefSeq" id="XP_007318942.1">
    <property type="nucleotide sequence ID" value="XM_007318880.1"/>
</dbReference>
<feature type="compositionally biased region" description="Polar residues" evidence="1">
    <location>
        <begin position="41"/>
        <end position="53"/>
    </location>
</feature>
<dbReference type="GeneID" id="18819497"/>
<feature type="region of interest" description="Disordered" evidence="1">
    <location>
        <begin position="27"/>
        <end position="53"/>
    </location>
</feature>
<protein>
    <submittedName>
        <fullName evidence="2">Uncharacterized protein</fullName>
    </submittedName>
</protein>
<evidence type="ECO:0000313" key="2">
    <source>
        <dbReference type="EMBL" id="EGO24923.1"/>
    </source>
</evidence>
<proteinExistence type="predicted"/>
<sequence>MGQNSDCNTSLTQELGLHIKLTRAATTRTMIRGLTPRQVDSESNSFSNRSTRR</sequence>
<dbReference type="KEGG" id="sla:SERLADRAFT_468902"/>
<dbReference type="Proteomes" id="UP000008064">
    <property type="component" value="Unassembled WGS sequence"/>
</dbReference>